<reference evidence="6" key="1">
    <citation type="submission" date="2022-11" db="EMBL/GenBank/DDBJ databases">
        <authorList>
            <person name="Kikuchi T."/>
        </authorList>
    </citation>
    <scope>NUCLEOTIDE SEQUENCE</scope>
    <source>
        <strain evidence="6">PS1010</strain>
    </source>
</reference>
<gene>
    <name evidence="6" type="ORF">CAMP_LOCUS12957</name>
</gene>
<dbReference type="EMBL" id="CANHGI010000005">
    <property type="protein sequence ID" value="CAI5450320.1"/>
    <property type="molecule type" value="Genomic_DNA"/>
</dbReference>
<keyword evidence="2" id="KW-0964">Secreted</keyword>
<name>A0A9P1IQS7_9PELO</name>
<evidence type="ECO:0000256" key="3">
    <source>
        <dbReference type="ARBA" id="ARBA00023157"/>
    </source>
</evidence>
<dbReference type="OrthoDB" id="5783840at2759"/>
<evidence type="ECO:0000259" key="5">
    <source>
        <dbReference type="Pfam" id="PF00007"/>
    </source>
</evidence>
<dbReference type="Pfam" id="PF00007">
    <property type="entry name" value="Cys_knot"/>
    <property type="match status" value="1"/>
</dbReference>
<evidence type="ECO:0000256" key="2">
    <source>
        <dbReference type="ARBA" id="ARBA00022525"/>
    </source>
</evidence>
<feature type="signal peptide" evidence="4">
    <location>
        <begin position="1"/>
        <end position="20"/>
    </location>
</feature>
<dbReference type="AlphaFoldDB" id="A0A9P1IQS7"/>
<dbReference type="Gene3D" id="2.10.90.10">
    <property type="entry name" value="Cystine-knot cytokines"/>
    <property type="match status" value="1"/>
</dbReference>
<keyword evidence="4" id="KW-0732">Signal</keyword>
<dbReference type="Proteomes" id="UP001152747">
    <property type="component" value="Unassembled WGS sequence"/>
</dbReference>
<comment type="subcellular location">
    <subcellularLocation>
        <location evidence="1">Secreted</location>
    </subcellularLocation>
</comment>
<keyword evidence="3" id="KW-1015">Disulfide bond</keyword>
<evidence type="ECO:0000256" key="1">
    <source>
        <dbReference type="ARBA" id="ARBA00004613"/>
    </source>
</evidence>
<dbReference type="InterPro" id="IPR029034">
    <property type="entry name" value="Cystine-knot_cytokine"/>
</dbReference>
<sequence>MKILFFLFILYLNSKTTVLAVENCEFSLRKIPGFDPLILTDKNGRQCRGSVELPFCKGYCRSSEAGSIGFPSKTQNSSACILIKTSERRVPLSDCDEGASDEIRFIKLPHGTSCKCSILPIN</sequence>
<comment type="caution">
    <text evidence="6">The sequence shown here is derived from an EMBL/GenBank/DDBJ whole genome shotgun (WGS) entry which is preliminary data.</text>
</comment>
<keyword evidence="7" id="KW-1185">Reference proteome</keyword>
<accession>A0A9P1IQS7</accession>
<dbReference type="SUPFAM" id="SSF57501">
    <property type="entry name" value="Cystine-knot cytokines"/>
    <property type="match status" value="1"/>
</dbReference>
<feature type="domain" description="Glycoprotein hormone subunit beta" evidence="5">
    <location>
        <begin position="46"/>
        <end position="117"/>
    </location>
</feature>
<feature type="chain" id="PRO_5040427351" description="Glycoprotein hormone subunit beta domain-containing protein" evidence="4">
    <location>
        <begin position="21"/>
        <end position="122"/>
    </location>
</feature>
<organism evidence="6 7">
    <name type="scientific">Caenorhabditis angaria</name>
    <dbReference type="NCBI Taxonomy" id="860376"/>
    <lineage>
        <taxon>Eukaryota</taxon>
        <taxon>Metazoa</taxon>
        <taxon>Ecdysozoa</taxon>
        <taxon>Nematoda</taxon>
        <taxon>Chromadorea</taxon>
        <taxon>Rhabditida</taxon>
        <taxon>Rhabditina</taxon>
        <taxon>Rhabditomorpha</taxon>
        <taxon>Rhabditoidea</taxon>
        <taxon>Rhabditidae</taxon>
        <taxon>Peloderinae</taxon>
        <taxon>Caenorhabditis</taxon>
    </lineage>
</organism>
<proteinExistence type="predicted"/>
<dbReference type="InterPro" id="IPR006208">
    <property type="entry name" value="Glyco_hormone_CN"/>
</dbReference>
<evidence type="ECO:0000313" key="7">
    <source>
        <dbReference type="Proteomes" id="UP001152747"/>
    </source>
</evidence>
<evidence type="ECO:0000313" key="6">
    <source>
        <dbReference type="EMBL" id="CAI5450320.1"/>
    </source>
</evidence>
<protein>
    <recommendedName>
        <fullName evidence="5">Glycoprotein hormone subunit beta domain-containing protein</fullName>
    </recommendedName>
</protein>
<evidence type="ECO:0000256" key="4">
    <source>
        <dbReference type="SAM" id="SignalP"/>
    </source>
</evidence>
<dbReference type="GO" id="GO:0005576">
    <property type="term" value="C:extracellular region"/>
    <property type="evidence" value="ECO:0007669"/>
    <property type="project" value="UniProtKB-SubCell"/>
</dbReference>